<comment type="caution">
    <text evidence="1">The sequence shown here is derived from an EMBL/GenBank/DDBJ whole genome shotgun (WGS) entry which is preliminary data.</text>
</comment>
<accession>A0ACC1NSS6</accession>
<protein>
    <submittedName>
        <fullName evidence="1">Uncharacterized protein</fullName>
    </submittedName>
</protein>
<dbReference type="Proteomes" id="UP001143910">
    <property type="component" value="Unassembled WGS sequence"/>
</dbReference>
<proteinExistence type="predicted"/>
<keyword evidence="2" id="KW-1185">Reference proteome</keyword>
<evidence type="ECO:0000313" key="1">
    <source>
        <dbReference type="EMBL" id="KAJ2981636.1"/>
    </source>
</evidence>
<evidence type="ECO:0000313" key="2">
    <source>
        <dbReference type="Proteomes" id="UP001143910"/>
    </source>
</evidence>
<dbReference type="EMBL" id="JANJQO010000119">
    <property type="protein sequence ID" value="KAJ2981636.1"/>
    <property type="molecule type" value="Genomic_DNA"/>
</dbReference>
<gene>
    <name evidence="1" type="ORF">NQ176_g1901</name>
</gene>
<organism evidence="1 2">
    <name type="scientific">Zarea fungicola</name>
    <dbReference type="NCBI Taxonomy" id="93591"/>
    <lineage>
        <taxon>Eukaryota</taxon>
        <taxon>Fungi</taxon>
        <taxon>Dikarya</taxon>
        <taxon>Ascomycota</taxon>
        <taxon>Pezizomycotina</taxon>
        <taxon>Sordariomycetes</taxon>
        <taxon>Hypocreomycetidae</taxon>
        <taxon>Hypocreales</taxon>
        <taxon>Cordycipitaceae</taxon>
        <taxon>Zarea</taxon>
    </lineage>
</organism>
<reference evidence="1" key="1">
    <citation type="submission" date="2022-08" db="EMBL/GenBank/DDBJ databases">
        <title>Genome Sequence of Lecanicillium fungicola.</title>
        <authorList>
            <person name="Buettner E."/>
        </authorList>
    </citation>
    <scope>NUCLEOTIDE SEQUENCE</scope>
    <source>
        <strain evidence="1">Babe33</strain>
    </source>
</reference>
<name>A0ACC1NSS6_9HYPO</name>
<sequence length="440" mass="49613">MSETWFQSYARTAVLAALRRIQHGRIVVISKYRDGGEREVLGEPEENGESSREVSIVFKNPNAWVRICQGFDVGITPKGFAEAFMFQELDCDNLAGLFALYIANRGRLGFSTGSILQRAIPQVMRLVFQPTNDLTHAKMNASFHYDTSNVLFSSFLSADMNYSSAIWSQDKDESLEAAQERKIQTLLGKARISATDHVLDIGCGWGHLAIEAVKKTGCRVTGVTLSAEQRQLAQERIREAGLEDKITILLCDYRQVPRPEGGFDRIISVEMLEHVGDKFMNEYFASISSLLKDKGGVMVIQGITFIKPIRNNSPGVDTFIDRYVFPGGYLPTVSQLLSSIDVGSQGTLEVETVQSIGPHYIKTLQCWRENFLHNWDTIKANYISKNPDADEEVIEAYRRRWLYYFFYCEAGFRARIIGDYIISAVRTPEEVIDGEPVYST</sequence>